<evidence type="ECO:0000313" key="2">
    <source>
        <dbReference type="Proteomes" id="UP001565471"/>
    </source>
</evidence>
<accession>A0ABV4EQV1</accession>
<gene>
    <name evidence="1" type="ORF">ABIF29_000304</name>
</gene>
<evidence type="ECO:0000313" key="1">
    <source>
        <dbReference type="EMBL" id="MEY9313505.1"/>
    </source>
</evidence>
<organism evidence="1 2">
    <name type="scientific">Bradyrhizobium elkanii</name>
    <dbReference type="NCBI Taxonomy" id="29448"/>
    <lineage>
        <taxon>Bacteria</taxon>
        <taxon>Pseudomonadati</taxon>
        <taxon>Pseudomonadota</taxon>
        <taxon>Alphaproteobacteria</taxon>
        <taxon>Hyphomicrobiales</taxon>
        <taxon>Nitrobacteraceae</taxon>
        <taxon>Bradyrhizobium</taxon>
    </lineage>
</organism>
<sequence>MKKLLKSVGTPPRLMITDKLRSYGTARAKMGFHVEHRHTKLSTIGPRILISRRGDASGS</sequence>
<dbReference type="EMBL" id="JBGBZA010000001">
    <property type="protein sequence ID" value="MEY9313505.1"/>
    <property type="molecule type" value="Genomic_DNA"/>
</dbReference>
<reference evidence="1 2" key="1">
    <citation type="submission" date="2024-07" db="EMBL/GenBank/DDBJ databases">
        <title>Genomic Encyclopedia of Type Strains, Phase V (KMG-V): Genome sequencing to study the core and pangenomes of soil and plant-associated prokaryotes.</title>
        <authorList>
            <person name="Whitman W."/>
        </authorList>
    </citation>
    <scope>NUCLEOTIDE SEQUENCE [LARGE SCALE GENOMIC DNA]</scope>
    <source>
        <strain evidence="1 2">USDA 415</strain>
    </source>
</reference>
<dbReference type="PANTHER" id="PTHR35528:SF3">
    <property type="entry name" value="BLL1675 PROTEIN"/>
    <property type="match status" value="1"/>
</dbReference>
<name>A0ABV4EQV1_BRAEL</name>
<keyword evidence="2" id="KW-1185">Reference proteome</keyword>
<dbReference type="PANTHER" id="PTHR35528">
    <property type="entry name" value="BLL1675 PROTEIN"/>
    <property type="match status" value="1"/>
</dbReference>
<comment type="caution">
    <text evidence="1">The sequence shown here is derived from an EMBL/GenBank/DDBJ whole genome shotgun (WGS) entry which is preliminary data.</text>
</comment>
<dbReference type="Proteomes" id="UP001565471">
    <property type="component" value="Unassembled WGS sequence"/>
</dbReference>
<proteinExistence type="predicted"/>
<protein>
    <submittedName>
        <fullName evidence="1">Transposase-like protein</fullName>
    </submittedName>
</protein>
<dbReference type="InterPro" id="IPR052183">
    <property type="entry name" value="IS_Transposase"/>
</dbReference>